<reference evidence="9" key="1">
    <citation type="submission" date="2023-07" db="EMBL/GenBank/DDBJ databases">
        <title>30 novel species of actinomycetes from the DSMZ collection.</title>
        <authorList>
            <person name="Nouioui I."/>
        </authorList>
    </citation>
    <scope>NUCLEOTIDE SEQUENCE [LARGE SCALE GENOMIC DNA]</scope>
    <source>
        <strain evidence="9">DSM 41981</strain>
    </source>
</reference>
<protein>
    <submittedName>
        <fullName evidence="8">ABC transporter permease</fullName>
    </submittedName>
</protein>
<feature type="transmembrane region" description="Helical" evidence="6">
    <location>
        <begin position="223"/>
        <end position="248"/>
    </location>
</feature>
<evidence type="ECO:0000313" key="8">
    <source>
        <dbReference type="EMBL" id="MDT0438242.1"/>
    </source>
</evidence>
<dbReference type="Pfam" id="PF12698">
    <property type="entry name" value="ABC2_membrane_3"/>
    <property type="match status" value="1"/>
</dbReference>
<organism evidence="8 9">
    <name type="scientific">Streptomyces doudnae</name>
    <dbReference type="NCBI Taxonomy" id="3075536"/>
    <lineage>
        <taxon>Bacteria</taxon>
        <taxon>Bacillati</taxon>
        <taxon>Actinomycetota</taxon>
        <taxon>Actinomycetes</taxon>
        <taxon>Kitasatosporales</taxon>
        <taxon>Streptomycetaceae</taxon>
        <taxon>Streptomyces</taxon>
    </lineage>
</organism>
<feature type="transmembrane region" description="Helical" evidence="6">
    <location>
        <begin position="32"/>
        <end position="54"/>
    </location>
</feature>
<evidence type="ECO:0000259" key="7">
    <source>
        <dbReference type="Pfam" id="PF12698"/>
    </source>
</evidence>
<evidence type="ECO:0000256" key="4">
    <source>
        <dbReference type="ARBA" id="ARBA00022989"/>
    </source>
</evidence>
<proteinExistence type="predicted"/>
<name>A0ABD5EU36_9ACTN</name>
<feature type="transmembrane region" description="Helical" evidence="6">
    <location>
        <begin position="168"/>
        <end position="187"/>
    </location>
</feature>
<keyword evidence="2" id="KW-1003">Cell membrane</keyword>
<dbReference type="InterPro" id="IPR013525">
    <property type="entry name" value="ABC2_TM"/>
</dbReference>
<evidence type="ECO:0000256" key="2">
    <source>
        <dbReference type="ARBA" id="ARBA00022475"/>
    </source>
</evidence>
<keyword evidence="9" id="KW-1185">Reference proteome</keyword>
<accession>A0ABD5EU36</accession>
<dbReference type="RefSeq" id="WP_093830934.1">
    <property type="nucleotide sequence ID" value="NZ_JAVRES010000016.1"/>
</dbReference>
<feature type="transmembrane region" description="Helical" evidence="6">
    <location>
        <begin position="294"/>
        <end position="315"/>
    </location>
</feature>
<keyword evidence="5 6" id="KW-0472">Membrane</keyword>
<comment type="caution">
    <text evidence="8">The sequence shown here is derived from an EMBL/GenBank/DDBJ whole genome shotgun (WGS) entry which is preliminary data.</text>
</comment>
<dbReference type="PANTHER" id="PTHR30294">
    <property type="entry name" value="MEMBRANE COMPONENT OF ABC TRANSPORTER YHHJ-RELATED"/>
    <property type="match status" value="1"/>
</dbReference>
<gene>
    <name evidence="8" type="ORF">RM877_26500</name>
</gene>
<evidence type="ECO:0000256" key="3">
    <source>
        <dbReference type="ARBA" id="ARBA00022692"/>
    </source>
</evidence>
<dbReference type="Proteomes" id="UP001183535">
    <property type="component" value="Unassembled WGS sequence"/>
</dbReference>
<dbReference type="EMBL" id="JAVRES010000016">
    <property type="protein sequence ID" value="MDT0438242.1"/>
    <property type="molecule type" value="Genomic_DNA"/>
</dbReference>
<keyword evidence="4 6" id="KW-1133">Transmembrane helix</keyword>
<evidence type="ECO:0000256" key="6">
    <source>
        <dbReference type="SAM" id="Phobius"/>
    </source>
</evidence>
<feature type="transmembrane region" description="Helical" evidence="6">
    <location>
        <begin position="351"/>
        <end position="372"/>
    </location>
</feature>
<evidence type="ECO:0000313" key="9">
    <source>
        <dbReference type="Proteomes" id="UP001183535"/>
    </source>
</evidence>
<feature type="domain" description="ABC-2 type transporter transmembrane" evidence="7">
    <location>
        <begin position="83"/>
        <end position="368"/>
    </location>
</feature>
<dbReference type="InterPro" id="IPR051449">
    <property type="entry name" value="ABC-2_transporter_component"/>
</dbReference>
<evidence type="ECO:0000256" key="5">
    <source>
        <dbReference type="ARBA" id="ARBA00023136"/>
    </source>
</evidence>
<sequence>MKRAGSERRTPRPARVRLVYVRELRARMMTRGYVVSLALLSLITFGLVIGFSLMGHSTTATVAVCGTPASSLGTPPPGVRVTSCDGMAQARERVGENDADAAVVVAGGRASLLTRADTSDQARAGADALARTWAGDQALLRQDVDLDRLARDTAAAAPTRVTVGKSVGSLQLGAAASLIIVLFMQIVNQGSVIAQGVVEEKSTRVVEVLLATLTPLELLVGKVAGIVTAGMVQVAAMLGAVLGAQSVLSEPATAMPGPGALVVTVLWFLLTFALFASLYAAAGSLVSRPEDLQGVLTPVMLLALAPVGAATAAAAQLSAPWVSVVQYVPPFSGLLMPLKASVGTVSVQEQLVAAGTLLAATACCMVLAGRIYRNSVLRVGAPVRWRQALAA</sequence>
<keyword evidence="3 6" id="KW-0812">Transmembrane</keyword>
<dbReference type="GO" id="GO:0005886">
    <property type="term" value="C:plasma membrane"/>
    <property type="evidence" value="ECO:0007669"/>
    <property type="project" value="UniProtKB-SubCell"/>
</dbReference>
<feature type="transmembrane region" description="Helical" evidence="6">
    <location>
        <begin position="260"/>
        <end position="282"/>
    </location>
</feature>
<dbReference type="PANTHER" id="PTHR30294:SF29">
    <property type="entry name" value="MULTIDRUG ABC TRANSPORTER PERMEASE YBHS-RELATED"/>
    <property type="match status" value="1"/>
</dbReference>
<evidence type="ECO:0000256" key="1">
    <source>
        <dbReference type="ARBA" id="ARBA00004651"/>
    </source>
</evidence>
<comment type="subcellular location">
    <subcellularLocation>
        <location evidence="1">Cell membrane</location>
        <topology evidence="1">Multi-pass membrane protein</topology>
    </subcellularLocation>
</comment>
<dbReference type="AlphaFoldDB" id="A0ABD5EU36"/>